<gene>
    <name evidence="1" type="ORF">OHX15_14710</name>
</gene>
<organism evidence="1 2">
    <name type="scientific">Mycolicibacterium parafortuitum</name>
    <name type="common">Mycobacterium parafortuitum</name>
    <dbReference type="NCBI Taxonomy" id="39692"/>
    <lineage>
        <taxon>Bacteria</taxon>
        <taxon>Bacillati</taxon>
        <taxon>Actinomycetota</taxon>
        <taxon>Actinomycetes</taxon>
        <taxon>Mycobacteriales</taxon>
        <taxon>Mycobacteriaceae</taxon>
        <taxon>Mycolicibacterium</taxon>
    </lineage>
</organism>
<comment type="caution">
    <text evidence="1">The sequence shown here is derived from an EMBL/GenBank/DDBJ whole genome shotgun (WGS) entry which is preliminary data.</text>
</comment>
<sequence>MTTTSTVLLSAGALALLLAIVVPGWDAATLPRRSVKRRIYWTGTGVGIVLLFLGGLPDVQSALAFVAAAAILMTGWAYFRTPNIKLGGRIRSADAAQREPDPPAV</sequence>
<dbReference type="Proteomes" id="UP001289645">
    <property type="component" value="Unassembled WGS sequence"/>
</dbReference>
<dbReference type="EMBL" id="JAOXLN010000014">
    <property type="protein sequence ID" value="MDZ5086637.1"/>
    <property type="molecule type" value="Genomic_DNA"/>
</dbReference>
<proteinExistence type="predicted"/>
<name>A0ACC6MIA2_MYCPF</name>
<accession>A0ACC6MIA2</accession>
<reference evidence="1 2" key="1">
    <citation type="journal article" date="2021" name="Chemosphere">
        <title>Bioballs carrying a syntrophic Rhodococcus and Mycolicibacterium consortium for simultaneous sorption and biodegradation of fuel oil in contaminated freshwater.</title>
        <authorList>
            <person name="Naloka K."/>
            <person name="Polrit D."/>
            <person name="Muangchinda C."/>
            <person name="Thoetkiattikul H."/>
            <person name="Pinyakong O."/>
        </authorList>
    </citation>
    <scope>NUCLEOTIDE SEQUENCE [LARGE SCALE GENOMIC DNA]</scope>
    <source>
        <strain evidence="1 2">J101</strain>
    </source>
</reference>
<evidence type="ECO:0000313" key="1">
    <source>
        <dbReference type="EMBL" id="MDZ5086637.1"/>
    </source>
</evidence>
<protein>
    <submittedName>
        <fullName evidence="1">Uncharacterized protein</fullName>
    </submittedName>
</protein>
<evidence type="ECO:0000313" key="2">
    <source>
        <dbReference type="Proteomes" id="UP001289645"/>
    </source>
</evidence>
<keyword evidence="2" id="KW-1185">Reference proteome</keyword>